<gene>
    <name evidence="5" type="ORF">GSLYS_00016880001</name>
</gene>
<dbReference type="GO" id="GO:0004888">
    <property type="term" value="F:transmembrane signaling receptor activity"/>
    <property type="evidence" value="ECO:0007669"/>
    <property type="project" value="InterPro"/>
</dbReference>
<keyword evidence="6" id="KW-1185">Reference proteome</keyword>
<keyword evidence="3" id="KW-0407">Ion channel</keyword>
<dbReference type="AlphaFoldDB" id="A0AAV2IB21"/>
<dbReference type="EMBL" id="CAXITT010000542">
    <property type="protein sequence ID" value="CAL1543346.1"/>
    <property type="molecule type" value="Genomic_DNA"/>
</dbReference>
<dbReference type="GO" id="GO:0016020">
    <property type="term" value="C:membrane"/>
    <property type="evidence" value="ECO:0007669"/>
    <property type="project" value="UniProtKB-SubCell"/>
</dbReference>
<name>A0AAV2IB21_LYMST</name>
<keyword evidence="3" id="KW-0812">Transmembrane</keyword>
<dbReference type="InterPro" id="IPR018000">
    <property type="entry name" value="Neurotransmitter_ion_chnl_CS"/>
</dbReference>
<dbReference type="Pfam" id="PF02931">
    <property type="entry name" value="Neur_chan_LBD"/>
    <property type="match status" value="1"/>
</dbReference>
<dbReference type="GO" id="GO:0005230">
    <property type="term" value="F:extracellular ligand-gated monoatomic ion channel activity"/>
    <property type="evidence" value="ECO:0007669"/>
    <property type="project" value="InterPro"/>
</dbReference>
<keyword evidence="3" id="KW-0406">Ion transport</keyword>
<dbReference type="Gene3D" id="2.70.170.10">
    <property type="entry name" value="Neurotransmitter-gated ion-channel ligand-binding domain"/>
    <property type="match status" value="1"/>
</dbReference>
<dbReference type="InterPro" id="IPR038050">
    <property type="entry name" value="Neuro_actylchol_rec"/>
</dbReference>
<dbReference type="PRINTS" id="PR00252">
    <property type="entry name" value="NRIONCHANNEL"/>
</dbReference>
<comment type="similarity">
    <text evidence="3">Belongs to the ligand-gated ion channel (TC 1.A.9) family.</text>
</comment>
<evidence type="ECO:0000256" key="2">
    <source>
        <dbReference type="ARBA" id="ARBA00023136"/>
    </source>
</evidence>
<reference evidence="5 6" key="1">
    <citation type="submission" date="2024-04" db="EMBL/GenBank/DDBJ databases">
        <authorList>
            <consortium name="Genoscope - CEA"/>
            <person name="William W."/>
        </authorList>
    </citation>
    <scope>NUCLEOTIDE SEQUENCE [LARGE SCALE GENOMIC DNA]</scope>
</reference>
<dbReference type="InterPro" id="IPR006202">
    <property type="entry name" value="Neur_chan_lig-bd"/>
</dbReference>
<feature type="transmembrane region" description="Helical" evidence="3">
    <location>
        <begin position="186"/>
        <end position="203"/>
    </location>
</feature>
<comment type="caution">
    <text evidence="5">The sequence shown here is derived from an EMBL/GenBank/DDBJ whole genome shotgun (WGS) entry which is preliminary data.</text>
</comment>
<keyword evidence="2 3" id="KW-0472">Membrane</keyword>
<dbReference type="InterPro" id="IPR036734">
    <property type="entry name" value="Neur_chan_lig-bd_sf"/>
</dbReference>
<feature type="transmembrane region" description="Helical" evidence="3">
    <location>
        <begin position="155"/>
        <end position="180"/>
    </location>
</feature>
<feature type="domain" description="Neurotransmitter-gated ion-channel ligand-binding" evidence="4">
    <location>
        <begin position="1"/>
        <end position="153"/>
    </location>
</feature>
<dbReference type="SUPFAM" id="SSF63712">
    <property type="entry name" value="Nicotinic receptor ligand binding domain-like"/>
    <property type="match status" value="1"/>
</dbReference>
<evidence type="ECO:0000256" key="3">
    <source>
        <dbReference type="RuleBase" id="RU000687"/>
    </source>
</evidence>
<keyword evidence="3" id="KW-1133">Transmembrane helix</keyword>
<evidence type="ECO:0000313" key="6">
    <source>
        <dbReference type="Proteomes" id="UP001497497"/>
    </source>
</evidence>
<keyword evidence="3" id="KW-0813">Transport</keyword>
<organism evidence="5 6">
    <name type="scientific">Lymnaea stagnalis</name>
    <name type="common">Great pond snail</name>
    <name type="synonym">Helix stagnalis</name>
    <dbReference type="NCBI Taxonomy" id="6523"/>
    <lineage>
        <taxon>Eukaryota</taxon>
        <taxon>Metazoa</taxon>
        <taxon>Spiralia</taxon>
        <taxon>Lophotrochozoa</taxon>
        <taxon>Mollusca</taxon>
        <taxon>Gastropoda</taxon>
        <taxon>Heterobranchia</taxon>
        <taxon>Euthyneura</taxon>
        <taxon>Panpulmonata</taxon>
        <taxon>Hygrophila</taxon>
        <taxon>Lymnaeoidea</taxon>
        <taxon>Lymnaeidae</taxon>
        <taxon>Lymnaea</taxon>
    </lineage>
</organism>
<dbReference type="Proteomes" id="UP001497497">
    <property type="component" value="Unassembled WGS sequence"/>
</dbReference>
<evidence type="ECO:0000313" key="5">
    <source>
        <dbReference type="EMBL" id="CAL1543346.1"/>
    </source>
</evidence>
<proteinExistence type="inferred from homology"/>
<protein>
    <recommendedName>
        <fullName evidence="4">Neurotransmitter-gated ion-channel ligand-binding domain-containing protein</fullName>
    </recommendedName>
</protein>
<dbReference type="PANTHER" id="PTHR18945">
    <property type="entry name" value="NEUROTRANSMITTER GATED ION CHANNEL"/>
    <property type="match status" value="1"/>
</dbReference>
<comment type="caution">
    <text evidence="3">Lacks conserved residue(s) required for the propagation of feature annotation.</text>
</comment>
<accession>A0AAV2IB21</accession>
<dbReference type="PROSITE" id="PS00236">
    <property type="entry name" value="NEUROTR_ION_CHANNEL"/>
    <property type="match status" value="1"/>
</dbReference>
<evidence type="ECO:0000256" key="1">
    <source>
        <dbReference type="ARBA" id="ARBA00004141"/>
    </source>
</evidence>
<dbReference type="InterPro" id="IPR006201">
    <property type="entry name" value="Neur_channel"/>
</dbReference>
<comment type="subcellular location">
    <subcellularLocation>
        <location evidence="1">Membrane</location>
        <topology evidence="1">Multi-pass membrane protein</topology>
    </subcellularLocation>
</comment>
<sequence length="204" mass="23970">MSLVVFFQVSWNQSTLSWNREEFENIRSLNIDSKRLWRPRIFVFVGDQDSLKLEISETFTVQDDGLTYSENFQQLSFRCDIAFEHYPFDSQNCSFGLYEMNENYTIAATHFDFSLDDVYRISGEWSLLARSYSMVESKNLLTFPKFSFTVRRHSTYYVITIIFPMVLTSVLIPLVFLIPAYTGEKISYLIAIFTSTAVFLNFIR</sequence>
<dbReference type="Gene3D" id="1.20.58.390">
    <property type="entry name" value="Neurotransmitter-gated ion-channel transmembrane domain"/>
    <property type="match status" value="1"/>
</dbReference>
<evidence type="ECO:0000259" key="4">
    <source>
        <dbReference type="Pfam" id="PF02931"/>
    </source>
</evidence>